<evidence type="ECO:0000313" key="3">
    <source>
        <dbReference type="EMBL" id="AWN21349.1"/>
    </source>
</evidence>
<dbReference type="PROSITE" id="PS51257">
    <property type="entry name" value="PROKAR_LIPOPROTEIN"/>
    <property type="match status" value="1"/>
</dbReference>
<dbReference type="InterPro" id="IPR027954">
    <property type="entry name" value="Transcobalamin-like_C"/>
</dbReference>
<feature type="domain" description="Transcobalamin-like C-terminal" evidence="2">
    <location>
        <begin position="60"/>
        <end position="124"/>
    </location>
</feature>
<accession>A0ABM6W6P0</accession>
<evidence type="ECO:0000313" key="4">
    <source>
        <dbReference type="Proteomes" id="UP000245369"/>
    </source>
</evidence>
<dbReference type="GeneID" id="93924511"/>
<dbReference type="EMBL" id="CP029490">
    <property type="protein sequence ID" value="AWN21349.1"/>
    <property type="molecule type" value="Genomic_DNA"/>
</dbReference>
<gene>
    <name evidence="3" type="ORF">DK182_08330</name>
</gene>
<dbReference type="RefSeq" id="WP_002961089.1">
    <property type="nucleotide sequence ID" value="NZ_CP029490.1"/>
</dbReference>
<proteinExistence type="predicted"/>
<name>A0ABM6W6P0_9STRE</name>
<keyword evidence="1" id="KW-0732">Signal</keyword>
<dbReference type="Pfam" id="PF14478">
    <property type="entry name" value="DUF4430"/>
    <property type="match status" value="1"/>
</dbReference>
<organism evidence="3 4">
    <name type="scientific">Streptococcus sobrinus</name>
    <dbReference type="NCBI Taxonomy" id="1310"/>
    <lineage>
        <taxon>Bacteria</taxon>
        <taxon>Bacillati</taxon>
        <taxon>Bacillota</taxon>
        <taxon>Bacilli</taxon>
        <taxon>Lactobacillales</taxon>
        <taxon>Streptococcaceae</taxon>
        <taxon>Streptococcus</taxon>
    </lineage>
</organism>
<feature type="chain" id="PRO_5046728832" evidence="1">
    <location>
        <begin position="26"/>
        <end position="128"/>
    </location>
</feature>
<dbReference type="Gene3D" id="2.170.130.30">
    <property type="match status" value="1"/>
</dbReference>
<protein>
    <submittedName>
        <fullName evidence="3">DUF4430 domain-containing protein</fullName>
    </submittedName>
</protein>
<dbReference type="Proteomes" id="UP000245369">
    <property type="component" value="Chromosome"/>
</dbReference>
<sequence>MKKLLISLALIFSCLLLVACGNSQASKSADKKTDTSKQSVTLIIKTDAKTTKEEVSFKKGATVRDVLKSKAKIEEKGGLITSINGIKQDQTAGKYWFFKVNGKLSNTGADQTKVKSGDKIEFYMDVYK</sequence>
<evidence type="ECO:0000259" key="2">
    <source>
        <dbReference type="Pfam" id="PF14478"/>
    </source>
</evidence>
<evidence type="ECO:0000256" key="1">
    <source>
        <dbReference type="SAM" id="SignalP"/>
    </source>
</evidence>
<keyword evidence="4" id="KW-1185">Reference proteome</keyword>
<reference evidence="3 4" key="1">
    <citation type="submission" date="2018-05" db="EMBL/GenBank/DDBJ databases">
        <title>Complete genome sequences of Streptococcus sobrinus.</title>
        <authorList>
            <person name="Sales M."/>
            <person name="Jensen P.A."/>
        </authorList>
    </citation>
    <scope>NUCLEOTIDE SEQUENCE [LARGE SCALE GENOMIC DNA]</scope>
    <source>
        <strain evidence="3 4">SL1</strain>
    </source>
</reference>
<feature type="signal peptide" evidence="1">
    <location>
        <begin position="1"/>
        <end position="25"/>
    </location>
</feature>